<evidence type="ECO:0000259" key="1">
    <source>
        <dbReference type="Pfam" id="PF01656"/>
    </source>
</evidence>
<organism evidence="2 3">
    <name type="scientific">Pseudobutyrivibrio xylanivorans</name>
    <dbReference type="NCBI Taxonomy" id="185007"/>
    <lineage>
        <taxon>Bacteria</taxon>
        <taxon>Bacillati</taxon>
        <taxon>Bacillota</taxon>
        <taxon>Clostridia</taxon>
        <taxon>Lachnospirales</taxon>
        <taxon>Lachnospiraceae</taxon>
        <taxon>Pseudobutyrivibrio</taxon>
    </lineage>
</organism>
<dbReference type="GO" id="GO:0005829">
    <property type="term" value="C:cytosol"/>
    <property type="evidence" value="ECO:0007669"/>
    <property type="project" value="TreeGrafter"/>
</dbReference>
<dbReference type="GO" id="GO:0009898">
    <property type="term" value="C:cytoplasmic side of plasma membrane"/>
    <property type="evidence" value="ECO:0007669"/>
    <property type="project" value="TreeGrafter"/>
</dbReference>
<evidence type="ECO:0000313" key="3">
    <source>
        <dbReference type="Proteomes" id="UP000199428"/>
    </source>
</evidence>
<name>A0A1G5RUJ2_PSEXY</name>
<dbReference type="PANTHER" id="PTHR43384">
    <property type="entry name" value="SEPTUM SITE-DETERMINING PROTEIN MIND HOMOLOG, CHLOROPLASTIC-RELATED"/>
    <property type="match status" value="1"/>
</dbReference>
<feature type="domain" description="CobQ/CobB/MinD/ParA nucleotide binding" evidence="1">
    <location>
        <begin position="8"/>
        <end position="231"/>
    </location>
</feature>
<gene>
    <name evidence="2" type="ORF">SAMN02910350_00555</name>
</gene>
<dbReference type="Gene3D" id="3.40.50.300">
    <property type="entry name" value="P-loop containing nucleotide triphosphate hydrolases"/>
    <property type="match status" value="1"/>
</dbReference>
<accession>A0A1G5RUJ2</accession>
<dbReference type="InterPro" id="IPR027417">
    <property type="entry name" value="P-loop_NTPase"/>
</dbReference>
<dbReference type="PIRSF" id="PIRSF005647">
    <property type="entry name" value="CooC"/>
    <property type="match status" value="1"/>
</dbReference>
<dbReference type="GO" id="GO:0005524">
    <property type="term" value="F:ATP binding"/>
    <property type="evidence" value="ECO:0007669"/>
    <property type="project" value="TreeGrafter"/>
</dbReference>
<dbReference type="EMBL" id="FMWK01000002">
    <property type="protein sequence ID" value="SCZ76999.1"/>
    <property type="molecule type" value="Genomic_DNA"/>
</dbReference>
<dbReference type="InterPro" id="IPR002586">
    <property type="entry name" value="CobQ/CobB/MinD/ParA_Nub-bd_dom"/>
</dbReference>
<dbReference type="InterPro" id="IPR014433">
    <property type="entry name" value="CooC"/>
</dbReference>
<reference evidence="2 3" key="1">
    <citation type="submission" date="2016-10" db="EMBL/GenBank/DDBJ databases">
        <authorList>
            <person name="de Groot N.N."/>
        </authorList>
    </citation>
    <scope>NUCLEOTIDE SEQUENCE [LARGE SCALE GENOMIC DNA]</scope>
    <source>
        <strain evidence="2 3">DSM 10317</strain>
    </source>
</reference>
<dbReference type="PANTHER" id="PTHR43384:SF7">
    <property type="entry name" value="CARBON-MONOXIDE DEHYDROGENASE ACCESSORY PROTEIN"/>
    <property type="match status" value="1"/>
</dbReference>
<proteinExistence type="predicted"/>
<dbReference type="AlphaFoldDB" id="A0A1G5RUJ2"/>
<dbReference type="Pfam" id="PF01656">
    <property type="entry name" value="CbiA"/>
    <property type="match status" value="1"/>
</dbReference>
<dbReference type="SUPFAM" id="SSF52540">
    <property type="entry name" value="P-loop containing nucleoside triphosphate hydrolases"/>
    <property type="match status" value="1"/>
</dbReference>
<protein>
    <submittedName>
        <fullName evidence="2">CO dehydrogenase maturation factor</fullName>
    </submittedName>
</protein>
<dbReference type="Proteomes" id="UP000199428">
    <property type="component" value="Unassembled WGS sequence"/>
</dbReference>
<dbReference type="InterPro" id="IPR050625">
    <property type="entry name" value="ParA/MinD_ATPase"/>
</dbReference>
<dbReference type="GO" id="GO:0051782">
    <property type="term" value="P:negative regulation of cell division"/>
    <property type="evidence" value="ECO:0007669"/>
    <property type="project" value="TreeGrafter"/>
</dbReference>
<dbReference type="RefSeq" id="WP_090161031.1">
    <property type="nucleotide sequence ID" value="NZ_FMWK01000002.1"/>
</dbReference>
<evidence type="ECO:0000313" key="2">
    <source>
        <dbReference type="EMBL" id="SCZ76999.1"/>
    </source>
</evidence>
<dbReference type="GO" id="GO:0016887">
    <property type="term" value="F:ATP hydrolysis activity"/>
    <property type="evidence" value="ECO:0007669"/>
    <property type="project" value="TreeGrafter"/>
</dbReference>
<sequence length="254" mass="27486">MEKKPIVLAVAGKGGVGKTSLASVMVKLLVEAYPDKKILAIDADPAVGLSTALGVEPELTLDDIRKEAVEAAENGDAKATVEVLGEARYRIFDAMVEMDGFSFIAIGRPEAAGCYCKINTYLKEVIAQVADNFDYIVIDGEAGIEQINRRVMEKVTHLVLITDSSKKGCGVVKTIKEVADNLVMYDEIGVVVNRVPSEDVLQYMDLVDIPLLGWIPADANLTERDLKGESVFYIPSEAPIVSGLRRALKNMGVL</sequence>